<name>A0A087FYX0_ARAAL</name>
<dbReference type="Proteomes" id="UP000029120">
    <property type="component" value="Unassembled WGS sequence"/>
</dbReference>
<accession>A0A087FYX0</accession>
<dbReference type="AlphaFoldDB" id="A0A087FYX0"/>
<sequence length="98" mass="11124">KTAKVLIVDLYEQFADARAKLEELKGVPQDRMVFQIQREANLDFVKQLMGLIPERKVPKLEDELASLTADVEAHAGNEEYFDKLMESLGECLDVVLSE</sequence>
<organism evidence="1 2">
    <name type="scientific">Arabis alpina</name>
    <name type="common">Alpine rock-cress</name>
    <dbReference type="NCBI Taxonomy" id="50452"/>
    <lineage>
        <taxon>Eukaryota</taxon>
        <taxon>Viridiplantae</taxon>
        <taxon>Streptophyta</taxon>
        <taxon>Embryophyta</taxon>
        <taxon>Tracheophyta</taxon>
        <taxon>Spermatophyta</taxon>
        <taxon>Magnoliopsida</taxon>
        <taxon>eudicotyledons</taxon>
        <taxon>Gunneridae</taxon>
        <taxon>Pentapetalae</taxon>
        <taxon>rosids</taxon>
        <taxon>malvids</taxon>
        <taxon>Brassicales</taxon>
        <taxon>Brassicaceae</taxon>
        <taxon>Arabideae</taxon>
        <taxon>Arabis</taxon>
    </lineage>
</organism>
<keyword evidence="2" id="KW-1185">Reference proteome</keyword>
<protein>
    <submittedName>
        <fullName evidence="1">Uncharacterized protein</fullName>
    </submittedName>
</protein>
<reference evidence="2" key="1">
    <citation type="journal article" date="2015" name="Nat. Plants">
        <title>Genome expansion of Arabis alpina linked with retrotransposition and reduced symmetric DNA methylation.</title>
        <authorList>
            <person name="Willing E.M."/>
            <person name="Rawat V."/>
            <person name="Mandakova T."/>
            <person name="Maumus F."/>
            <person name="James G.V."/>
            <person name="Nordstroem K.J."/>
            <person name="Becker C."/>
            <person name="Warthmann N."/>
            <person name="Chica C."/>
            <person name="Szarzynska B."/>
            <person name="Zytnicki M."/>
            <person name="Albani M.C."/>
            <person name="Kiefer C."/>
            <person name="Bergonzi S."/>
            <person name="Castaings L."/>
            <person name="Mateos J.L."/>
            <person name="Berns M.C."/>
            <person name="Bujdoso N."/>
            <person name="Piofczyk T."/>
            <person name="de Lorenzo L."/>
            <person name="Barrero-Sicilia C."/>
            <person name="Mateos I."/>
            <person name="Piednoel M."/>
            <person name="Hagmann J."/>
            <person name="Chen-Min-Tao R."/>
            <person name="Iglesias-Fernandez R."/>
            <person name="Schuster S.C."/>
            <person name="Alonso-Blanco C."/>
            <person name="Roudier F."/>
            <person name="Carbonero P."/>
            <person name="Paz-Ares J."/>
            <person name="Davis S.J."/>
            <person name="Pecinka A."/>
            <person name="Quesneville H."/>
            <person name="Colot V."/>
            <person name="Lysak M.A."/>
            <person name="Weigel D."/>
            <person name="Coupland G."/>
            <person name="Schneeberger K."/>
        </authorList>
    </citation>
    <scope>NUCLEOTIDE SEQUENCE [LARGE SCALE GENOMIC DNA]</scope>
    <source>
        <strain evidence="2">cv. Pajares</strain>
    </source>
</reference>
<proteinExistence type="predicted"/>
<evidence type="ECO:0000313" key="2">
    <source>
        <dbReference type="Proteomes" id="UP000029120"/>
    </source>
</evidence>
<feature type="non-terminal residue" evidence="1">
    <location>
        <position position="98"/>
    </location>
</feature>
<dbReference type="EMBL" id="KL985111">
    <property type="protein sequence ID" value="KFK22822.1"/>
    <property type="molecule type" value="Genomic_DNA"/>
</dbReference>
<evidence type="ECO:0000313" key="1">
    <source>
        <dbReference type="EMBL" id="KFK22822.1"/>
    </source>
</evidence>
<gene>
    <name evidence="1" type="ORF">AALP_AAs64286U000100</name>
</gene>
<dbReference type="Gramene" id="KFK22822">
    <property type="protein sequence ID" value="KFK22822"/>
    <property type="gene ID" value="AALP_AAs64286U000100"/>
</dbReference>
<feature type="non-terminal residue" evidence="1">
    <location>
        <position position="1"/>
    </location>
</feature>